<dbReference type="Pfam" id="PF00046">
    <property type="entry name" value="Homeodomain"/>
    <property type="match status" value="1"/>
</dbReference>
<sequence>MTRPKRKVTSRKVPQKVALPAYRYLPSKSPSPDEAPQTSGSTESGGGESSSSGSVDQDEDPNESGTDQSHTTSSPGDFPPILVHPRQRFTADETTALEQVYRRNKRPSNEIKQRLARRFNTSMSRIQIWFQNRRAKEKRNNSNPSNQRASTAGEQDQDGDKSAPSDDPKQPEPSTSAATSSSSARRRRVPRKPSASPPVDAESSSSAAKKRKKQKVPVVPTHYPATHPFLSSGSYAFTYPESAAAPMQSIDSPNLSSPPGPNENFLYLGHPPAQARGGFFVPNFDWHHSHMIHPSFTQVLQGPHTTEKLIKYVDPKNVVNSESSQPVVGQRGEQGTASSSKSFSRKGKQKQNGTDMTDPDPEQDFRGE</sequence>
<feature type="compositionally biased region" description="Polar residues" evidence="4">
    <location>
        <begin position="141"/>
        <end position="154"/>
    </location>
</feature>
<dbReference type="SMART" id="SM00389">
    <property type="entry name" value="HOX"/>
    <property type="match status" value="1"/>
</dbReference>
<evidence type="ECO:0000256" key="3">
    <source>
        <dbReference type="RuleBase" id="RU000682"/>
    </source>
</evidence>
<feature type="region of interest" description="Disordered" evidence="4">
    <location>
        <begin position="1"/>
        <end position="223"/>
    </location>
</feature>
<keyword evidence="2 3" id="KW-0371">Homeobox</keyword>
<dbReference type="EMBL" id="JASEJX010000014">
    <property type="protein sequence ID" value="KAK4515990.1"/>
    <property type="molecule type" value="Genomic_DNA"/>
</dbReference>
<dbReference type="GO" id="GO:0000976">
    <property type="term" value="F:transcription cis-regulatory region binding"/>
    <property type="evidence" value="ECO:0007669"/>
    <property type="project" value="TreeGrafter"/>
</dbReference>
<dbReference type="GO" id="GO:0005634">
    <property type="term" value="C:nucleus"/>
    <property type="evidence" value="ECO:0007669"/>
    <property type="project" value="UniProtKB-SubCell"/>
</dbReference>
<feature type="DNA-binding region" description="Homeobox" evidence="2">
    <location>
        <begin position="88"/>
        <end position="141"/>
    </location>
</feature>
<organism evidence="6 7">
    <name type="scientific">Mucor velutinosus</name>
    <dbReference type="NCBI Taxonomy" id="708070"/>
    <lineage>
        <taxon>Eukaryota</taxon>
        <taxon>Fungi</taxon>
        <taxon>Fungi incertae sedis</taxon>
        <taxon>Mucoromycota</taxon>
        <taxon>Mucoromycotina</taxon>
        <taxon>Mucoromycetes</taxon>
        <taxon>Mucorales</taxon>
        <taxon>Mucorineae</taxon>
        <taxon>Mucoraceae</taxon>
        <taxon>Mucor</taxon>
    </lineage>
</organism>
<dbReference type="Proteomes" id="UP001304243">
    <property type="component" value="Unassembled WGS sequence"/>
</dbReference>
<evidence type="ECO:0000256" key="2">
    <source>
        <dbReference type="PROSITE-ProRule" id="PRU00108"/>
    </source>
</evidence>
<proteinExistence type="predicted"/>
<gene>
    <name evidence="6" type="ORF">ATC70_010951</name>
</gene>
<dbReference type="InterPro" id="IPR001356">
    <property type="entry name" value="HD"/>
</dbReference>
<feature type="compositionally biased region" description="Basic and acidic residues" evidence="4">
    <location>
        <begin position="158"/>
        <end position="170"/>
    </location>
</feature>
<name>A0AAN7HTF1_9FUNG</name>
<dbReference type="GeneID" id="89954637"/>
<feature type="compositionally biased region" description="Polar residues" evidence="4">
    <location>
        <begin position="63"/>
        <end position="75"/>
    </location>
</feature>
<dbReference type="InterPro" id="IPR051775">
    <property type="entry name" value="Homeobox_domain"/>
</dbReference>
<evidence type="ECO:0000256" key="4">
    <source>
        <dbReference type="SAM" id="MobiDB-lite"/>
    </source>
</evidence>
<dbReference type="PANTHER" id="PTHR24323:SF7">
    <property type="entry name" value="HOMEOBOX DOMAIN-CONTAINING PROTEIN"/>
    <property type="match status" value="1"/>
</dbReference>
<feature type="compositionally biased region" description="Polar residues" evidence="4">
    <location>
        <begin position="320"/>
        <end position="342"/>
    </location>
</feature>
<dbReference type="PROSITE" id="PS50071">
    <property type="entry name" value="HOMEOBOX_2"/>
    <property type="match status" value="1"/>
</dbReference>
<keyword evidence="7" id="KW-1185">Reference proteome</keyword>
<dbReference type="SUPFAM" id="SSF46689">
    <property type="entry name" value="Homeodomain-like"/>
    <property type="match status" value="1"/>
</dbReference>
<dbReference type="GO" id="GO:0006355">
    <property type="term" value="P:regulation of DNA-templated transcription"/>
    <property type="evidence" value="ECO:0007669"/>
    <property type="project" value="TreeGrafter"/>
</dbReference>
<feature type="compositionally biased region" description="Low complexity" evidence="4">
    <location>
        <begin position="173"/>
        <end position="183"/>
    </location>
</feature>
<protein>
    <recommendedName>
        <fullName evidence="5">Homeobox domain-containing protein</fullName>
    </recommendedName>
</protein>
<reference evidence="6 7" key="1">
    <citation type="submission" date="2022-11" db="EMBL/GenBank/DDBJ databases">
        <title>Mucor velutinosus strain NIH1002 WGS.</title>
        <authorList>
            <person name="Subramanian P."/>
            <person name="Mullikin J.C."/>
            <person name="Segre J.A."/>
            <person name="Zelazny A.M."/>
        </authorList>
    </citation>
    <scope>NUCLEOTIDE SEQUENCE [LARGE SCALE GENOMIC DNA]</scope>
    <source>
        <strain evidence="6 7">NIH1002</strain>
    </source>
</reference>
<evidence type="ECO:0000256" key="1">
    <source>
        <dbReference type="ARBA" id="ARBA00004123"/>
    </source>
</evidence>
<comment type="subcellular location">
    <subcellularLocation>
        <location evidence="1 2 3">Nucleus</location>
    </subcellularLocation>
</comment>
<feature type="compositionally biased region" description="Low complexity" evidence="4">
    <location>
        <begin position="192"/>
        <end position="207"/>
    </location>
</feature>
<accession>A0AAN7HTF1</accession>
<dbReference type="CDD" id="cd00086">
    <property type="entry name" value="homeodomain"/>
    <property type="match status" value="1"/>
</dbReference>
<comment type="caution">
    <text evidence="6">The sequence shown here is derived from an EMBL/GenBank/DDBJ whole genome shotgun (WGS) entry which is preliminary data.</text>
</comment>
<evidence type="ECO:0000313" key="7">
    <source>
        <dbReference type="Proteomes" id="UP001304243"/>
    </source>
</evidence>
<feature type="compositionally biased region" description="Basic residues" evidence="4">
    <location>
        <begin position="1"/>
        <end position="14"/>
    </location>
</feature>
<evidence type="ECO:0000259" key="5">
    <source>
        <dbReference type="PROSITE" id="PS50071"/>
    </source>
</evidence>
<dbReference type="InterPro" id="IPR009057">
    <property type="entry name" value="Homeodomain-like_sf"/>
</dbReference>
<dbReference type="RefSeq" id="XP_064682656.1">
    <property type="nucleotide sequence ID" value="XM_064830154.1"/>
</dbReference>
<dbReference type="PANTHER" id="PTHR24323">
    <property type="entry name" value="CEH-10 HOMEODOMAIN-CONTAINING HOMOLOG"/>
    <property type="match status" value="1"/>
</dbReference>
<feature type="region of interest" description="Disordered" evidence="4">
    <location>
        <begin position="320"/>
        <end position="368"/>
    </location>
</feature>
<dbReference type="AlphaFoldDB" id="A0AAN7HTF1"/>
<feature type="domain" description="Homeobox" evidence="5">
    <location>
        <begin position="86"/>
        <end position="140"/>
    </location>
</feature>
<keyword evidence="2 3" id="KW-0238">DNA-binding</keyword>
<keyword evidence="2 3" id="KW-0539">Nucleus</keyword>
<evidence type="ECO:0000313" key="6">
    <source>
        <dbReference type="EMBL" id="KAK4515990.1"/>
    </source>
</evidence>
<dbReference type="Gene3D" id="1.10.10.60">
    <property type="entry name" value="Homeodomain-like"/>
    <property type="match status" value="1"/>
</dbReference>